<feature type="compositionally biased region" description="Pro residues" evidence="1">
    <location>
        <begin position="211"/>
        <end position="222"/>
    </location>
</feature>
<organism evidence="2 3">
    <name type="scientific">Blyttiomyces helicus</name>
    <dbReference type="NCBI Taxonomy" id="388810"/>
    <lineage>
        <taxon>Eukaryota</taxon>
        <taxon>Fungi</taxon>
        <taxon>Fungi incertae sedis</taxon>
        <taxon>Chytridiomycota</taxon>
        <taxon>Chytridiomycota incertae sedis</taxon>
        <taxon>Chytridiomycetes</taxon>
        <taxon>Chytridiomycetes incertae sedis</taxon>
        <taxon>Blyttiomyces</taxon>
    </lineage>
</organism>
<evidence type="ECO:0000313" key="2">
    <source>
        <dbReference type="EMBL" id="RKO83966.1"/>
    </source>
</evidence>
<dbReference type="Proteomes" id="UP000269721">
    <property type="component" value="Unassembled WGS sequence"/>
</dbReference>
<feature type="region of interest" description="Disordered" evidence="1">
    <location>
        <begin position="205"/>
        <end position="235"/>
    </location>
</feature>
<keyword evidence="3" id="KW-1185">Reference proteome</keyword>
<proteinExistence type="predicted"/>
<sequence>MHLRARRLAVPVFPVECSGFQLWKWIKYSSHRVRCKDANQRQPRYKSLATLLLPETAQKSLQTKQGVRFPALNRSITLFSSSLSSSKCDWVLLAGGGRGIDESLPTLRRRSRRSRLSANITGIEWRFICPSPLSNSYAPAPVLPRGHLWTRVANARWSIPEVESQVETTSCGSRNTEELACGRAGFAWKRLGRWLRMAKPSALCSLNSRSGPPPKKNPPPPLQKTDTISKPSTGQTAKLEVVQWLSAIGNTIMEAEATEMPQRRTFFYKRDVGGPFLF</sequence>
<protein>
    <submittedName>
        <fullName evidence="2">Uncharacterized protein</fullName>
    </submittedName>
</protein>
<dbReference type="AlphaFoldDB" id="A0A4P9W1L8"/>
<reference evidence="3" key="1">
    <citation type="journal article" date="2018" name="Nat. Microbiol.">
        <title>Leveraging single-cell genomics to expand the fungal tree of life.</title>
        <authorList>
            <person name="Ahrendt S.R."/>
            <person name="Quandt C.A."/>
            <person name="Ciobanu D."/>
            <person name="Clum A."/>
            <person name="Salamov A."/>
            <person name="Andreopoulos B."/>
            <person name="Cheng J.F."/>
            <person name="Woyke T."/>
            <person name="Pelin A."/>
            <person name="Henrissat B."/>
            <person name="Reynolds N.K."/>
            <person name="Benny G.L."/>
            <person name="Smith M.E."/>
            <person name="James T.Y."/>
            <person name="Grigoriev I.V."/>
        </authorList>
    </citation>
    <scope>NUCLEOTIDE SEQUENCE [LARGE SCALE GENOMIC DNA]</scope>
</reference>
<accession>A0A4P9W1L8</accession>
<gene>
    <name evidence="2" type="ORF">BDK51DRAFT_33235</name>
</gene>
<dbReference type="EMBL" id="ML000648">
    <property type="protein sequence ID" value="RKO83966.1"/>
    <property type="molecule type" value="Genomic_DNA"/>
</dbReference>
<evidence type="ECO:0000313" key="3">
    <source>
        <dbReference type="Proteomes" id="UP000269721"/>
    </source>
</evidence>
<feature type="compositionally biased region" description="Polar residues" evidence="1">
    <location>
        <begin position="224"/>
        <end position="235"/>
    </location>
</feature>
<name>A0A4P9W1L8_9FUNG</name>
<evidence type="ECO:0000256" key="1">
    <source>
        <dbReference type="SAM" id="MobiDB-lite"/>
    </source>
</evidence>